<evidence type="ECO:0000313" key="7">
    <source>
        <dbReference type="EMBL" id="BBB30568.1"/>
    </source>
</evidence>
<comment type="subcellular location">
    <subcellularLocation>
        <location evidence="1">Cell membrane</location>
    </subcellularLocation>
</comment>
<feature type="domain" description="Glycosyltransferase 2-like" evidence="6">
    <location>
        <begin position="9"/>
        <end position="148"/>
    </location>
</feature>
<proteinExistence type="predicted"/>
<keyword evidence="5" id="KW-0472">Membrane</keyword>
<dbReference type="PANTHER" id="PTHR43646:SF2">
    <property type="entry name" value="GLYCOSYLTRANSFERASE 2-LIKE DOMAIN-CONTAINING PROTEIN"/>
    <property type="match status" value="1"/>
</dbReference>
<evidence type="ECO:0000256" key="2">
    <source>
        <dbReference type="ARBA" id="ARBA00022475"/>
    </source>
</evidence>
<evidence type="ECO:0000256" key="1">
    <source>
        <dbReference type="ARBA" id="ARBA00004236"/>
    </source>
</evidence>
<evidence type="ECO:0000313" key="8">
    <source>
        <dbReference type="Proteomes" id="UP000595332"/>
    </source>
</evidence>
<dbReference type="InterPro" id="IPR001173">
    <property type="entry name" value="Glyco_trans_2-like"/>
</dbReference>
<evidence type="ECO:0000256" key="3">
    <source>
        <dbReference type="ARBA" id="ARBA00022676"/>
    </source>
</evidence>
<dbReference type="RefSeq" id="WP_329610907.1">
    <property type="nucleotide sequence ID" value="NZ_AP014546.1"/>
</dbReference>
<reference evidence="7 8" key="1">
    <citation type="journal article" date="2008" name="Int. J. Syst. Evol. Microbiol.">
        <title>Neptunomonas japonica sp. nov., an Osedax japonicus symbiont-like bacterium isolated from sediment adjacent to sperm whale carcasses off Kagoshima, Japan.</title>
        <authorList>
            <person name="Miyazaki M."/>
            <person name="Nogi Y."/>
            <person name="Fujiwara Y."/>
            <person name="Kawato M."/>
            <person name="Kubokawa K."/>
            <person name="Horikoshi K."/>
        </authorList>
    </citation>
    <scope>NUCLEOTIDE SEQUENCE [LARGE SCALE GENOMIC DNA]</scope>
    <source>
        <strain evidence="7 8">JAMM 1380</strain>
    </source>
</reference>
<dbReference type="Pfam" id="PF00535">
    <property type="entry name" value="Glycos_transf_2"/>
    <property type="match status" value="1"/>
</dbReference>
<keyword evidence="8" id="KW-1185">Reference proteome</keyword>
<protein>
    <submittedName>
        <fullName evidence="7">Glycosyl transferase family 2</fullName>
    </submittedName>
</protein>
<keyword evidence="4 7" id="KW-0808">Transferase</keyword>
<dbReference type="InterPro" id="IPR029044">
    <property type="entry name" value="Nucleotide-diphossugar_trans"/>
</dbReference>
<dbReference type="InterPro" id="IPR026461">
    <property type="entry name" value="Trfase_2_rSAM/seldom_assoc"/>
</dbReference>
<sequence length="186" mass="20663">MPLNSPVVSIIIPILNESAIIVAKLQSLQYLRPQCELILVDGGSQDGSVGLAREWVDKLVESPAGRAKQMNVGAKSASAELLFFLHLDTDVPFKFLELLPANCNGYDYWGRFDVNIVGTHWVLPIVAFFMNARSRVTGIATGDQGMFISRSLFDKVGGFPDQPLMEDIEISRRLLQEKNRIVLNTE</sequence>
<dbReference type="AlphaFoldDB" id="A0A7R6PVX0"/>
<dbReference type="SUPFAM" id="SSF53448">
    <property type="entry name" value="Nucleotide-diphospho-sugar transferases"/>
    <property type="match status" value="1"/>
</dbReference>
<dbReference type="GO" id="GO:0005886">
    <property type="term" value="C:plasma membrane"/>
    <property type="evidence" value="ECO:0007669"/>
    <property type="project" value="UniProtKB-SubCell"/>
</dbReference>
<dbReference type="NCBIfam" id="TIGR04283">
    <property type="entry name" value="glyco_like_mftF"/>
    <property type="match status" value="1"/>
</dbReference>
<organism evidence="7 8">
    <name type="scientific">Neptunomonas japonica JAMM 1380</name>
    <dbReference type="NCBI Taxonomy" id="1441457"/>
    <lineage>
        <taxon>Bacteria</taxon>
        <taxon>Pseudomonadati</taxon>
        <taxon>Pseudomonadota</taxon>
        <taxon>Gammaproteobacteria</taxon>
        <taxon>Oceanospirillales</taxon>
        <taxon>Oceanospirillaceae</taxon>
        <taxon>Neptunomonas</taxon>
    </lineage>
</organism>
<keyword evidence="3" id="KW-0328">Glycosyltransferase</keyword>
<dbReference type="Proteomes" id="UP000595332">
    <property type="component" value="Chromosome"/>
</dbReference>
<evidence type="ECO:0000259" key="6">
    <source>
        <dbReference type="Pfam" id="PF00535"/>
    </source>
</evidence>
<dbReference type="GO" id="GO:0016757">
    <property type="term" value="F:glycosyltransferase activity"/>
    <property type="evidence" value="ECO:0007669"/>
    <property type="project" value="UniProtKB-KW"/>
</dbReference>
<dbReference type="EMBL" id="AP014546">
    <property type="protein sequence ID" value="BBB30568.1"/>
    <property type="molecule type" value="Genomic_DNA"/>
</dbReference>
<dbReference type="PANTHER" id="PTHR43646">
    <property type="entry name" value="GLYCOSYLTRANSFERASE"/>
    <property type="match status" value="1"/>
</dbReference>
<accession>A0A7R6PVX0</accession>
<evidence type="ECO:0000256" key="4">
    <source>
        <dbReference type="ARBA" id="ARBA00022679"/>
    </source>
</evidence>
<dbReference type="Gene3D" id="3.90.550.10">
    <property type="entry name" value="Spore Coat Polysaccharide Biosynthesis Protein SpsA, Chain A"/>
    <property type="match status" value="1"/>
</dbReference>
<gene>
    <name evidence="7" type="ORF">NEJAP_2624</name>
</gene>
<name>A0A7R6PVX0_9GAMM</name>
<dbReference type="KEGG" id="njp:NEJAP_2624"/>
<evidence type="ECO:0000256" key="5">
    <source>
        <dbReference type="ARBA" id="ARBA00023136"/>
    </source>
</evidence>
<keyword evidence="2" id="KW-1003">Cell membrane</keyword>